<accession>A7EM96</accession>
<dbReference type="EMBL" id="CH476628">
    <property type="protein sequence ID" value="EDO03962.1"/>
    <property type="molecule type" value="Genomic_DNA"/>
</dbReference>
<dbReference type="AlphaFoldDB" id="A7EM96"/>
<evidence type="ECO:0000313" key="1">
    <source>
        <dbReference type="EMBL" id="EDO03962.1"/>
    </source>
</evidence>
<dbReference type="Proteomes" id="UP000001312">
    <property type="component" value="Unassembled WGS sequence"/>
</dbReference>
<dbReference type="KEGG" id="ssl:SS1G_06443"/>
<dbReference type="RefSeq" id="XP_001592204.1">
    <property type="nucleotide sequence ID" value="XM_001592154.1"/>
</dbReference>
<dbReference type="GeneID" id="5488664"/>
<organism evidence="1 2">
    <name type="scientific">Sclerotinia sclerotiorum (strain ATCC 18683 / 1980 / Ss-1)</name>
    <name type="common">White mold</name>
    <name type="synonym">Whetzelinia sclerotiorum</name>
    <dbReference type="NCBI Taxonomy" id="665079"/>
    <lineage>
        <taxon>Eukaryota</taxon>
        <taxon>Fungi</taxon>
        <taxon>Dikarya</taxon>
        <taxon>Ascomycota</taxon>
        <taxon>Pezizomycotina</taxon>
        <taxon>Leotiomycetes</taxon>
        <taxon>Helotiales</taxon>
        <taxon>Sclerotiniaceae</taxon>
        <taxon>Sclerotinia</taxon>
    </lineage>
</organism>
<evidence type="ECO:0000313" key="2">
    <source>
        <dbReference type="Proteomes" id="UP000001312"/>
    </source>
</evidence>
<dbReference type="InParanoid" id="A7EM96"/>
<name>A7EM96_SCLS1</name>
<reference evidence="2" key="1">
    <citation type="journal article" date="2011" name="PLoS Genet.">
        <title>Genomic analysis of the necrotrophic fungal pathogens Sclerotinia sclerotiorum and Botrytis cinerea.</title>
        <authorList>
            <person name="Amselem J."/>
            <person name="Cuomo C.A."/>
            <person name="van Kan J.A."/>
            <person name="Viaud M."/>
            <person name="Benito E.P."/>
            <person name="Couloux A."/>
            <person name="Coutinho P.M."/>
            <person name="de Vries R.P."/>
            <person name="Dyer P.S."/>
            <person name="Fillinger S."/>
            <person name="Fournier E."/>
            <person name="Gout L."/>
            <person name="Hahn M."/>
            <person name="Kohn L."/>
            <person name="Lapalu N."/>
            <person name="Plummer K.M."/>
            <person name="Pradier J.M."/>
            <person name="Quevillon E."/>
            <person name="Sharon A."/>
            <person name="Simon A."/>
            <person name="ten Have A."/>
            <person name="Tudzynski B."/>
            <person name="Tudzynski P."/>
            <person name="Wincker P."/>
            <person name="Andrew M."/>
            <person name="Anthouard V."/>
            <person name="Beever R.E."/>
            <person name="Beffa R."/>
            <person name="Benoit I."/>
            <person name="Bouzid O."/>
            <person name="Brault B."/>
            <person name="Chen Z."/>
            <person name="Choquer M."/>
            <person name="Collemare J."/>
            <person name="Cotton P."/>
            <person name="Danchin E.G."/>
            <person name="Da Silva C."/>
            <person name="Gautier A."/>
            <person name="Giraud C."/>
            <person name="Giraud T."/>
            <person name="Gonzalez C."/>
            <person name="Grossetete S."/>
            <person name="Guldener U."/>
            <person name="Henrissat B."/>
            <person name="Howlett B.J."/>
            <person name="Kodira C."/>
            <person name="Kretschmer M."/>
            <person name="Lappartient A."/>
            <person name="Leroch M."/>
            <person name="Levis C."/>
            <person name="Mauceli E."/>
            <person name="Neuveglise C."/>
            <person name="Oeser B."/>
            <person name="Pearson M."/>
            <person name="Poulain J."/>
            <person name="Poussereau N."/>
            <person name="Quesneville H."/>
            <person name="Rascle C."/>
            <person name="Schumacher J."/>
            <person name="Segurens B."/>
            <person name="Sexton A."/>
            <person name="Silva E."/>
            <person name="Sirven C."/>
            <person name="Soanes D.M."/>
            <person name="Talbot N.J."/>
            <person name="Templeton M."/>
            <person name="Yandava C."/>
            <person name="Yarden O."/>
            <person name="Zeng Q."/>
            <person name="Rollins J.A."/>
            <person name="Lebrun M.H."/>
            <person name="Dickman M."/>
        </authorList>
    </citation>
    <scope>NUCLEOTIDE SEQUENCE [LARGE SCALE GENOMIC DNA]</scope>
    <source>
        <strain evidence="2">ATCC 18683 / 1980 / Ss-1</strain>
    </source>
</reference>
<gene>
    <name evidence="1" type="ORF">SS1G_06443</name>
</gene>
<sequence length="113" mass="12958">MHGKICDDFLEALWCKTMGPQMRVNYVLLSYSRDPSLKIRNYPKVLRQYKHHILKLFTNSEGTYITSLYLGLCIEGSENSVSRFSPATIADLPGWHFASRLNHSLSRTSYSAI</sequence>
<proteinExistence type="predicted"/>
<protein>
    <submittedName>
        <fullName evidence="1">Uncharacterized protein</fullName>
    </submittedName>
</protein>
<keyword evidence="2" id="KW-1185">Reference proteome</keyword>